<evidence type="ECO:0000313" key="2">
    <source>
        <dbReference type="EMBL" id="SMF74047.1"/>
    </source>
</evidence>
<dbReference type="AlphaFoldDB" id="A0A1X7GSX2"/>
<protein>
    <submittedName>
        <fullName evidence="2">Copper amine oxidase N-terminal domain-containing protein</fullName>
    </submittedName>
</protein>
<feature type="domain" description="Copper amine oxidase-like N-terminal" evidence="1">
    <location>
        <begin position="36"/>
        <end position="129"/>
    </location>
</feature>
<accession>A0A1X7GSX2</accession>
<dbReference type="Gene3D" id="3.30.457.10">
    <property type="entry name" value="Copper amine oxidase-like, N-terminal domain"/>
    <property type="match status" value="1"/>
</dbReference>
<sequence length="298" mass="33078">MTPSFSTQQVKAASTTVSVSTPMAYINSDKAYGEVLVREGNTFVTLTDLKGLGDYDYQYDKVKKQVSITGKGTTVIVSAGSKTMQNNGNKQTLIVAPFLHKGKMMIPLRAVADAFSAKVYWNGPAKTAYVTKPRSETIADLKSKDLSTARNAAITVPHISKLPQAELERTYMEMQGMNYYFPKGKWDKYFILDNDLISYYEIHNNTAELIWQAKLGNAGKKHSNLFFLTATFKNEIGTQPNVKDWTIAQFIFRYPVGATYYGLINSKGTLAGGEVELDNHDPSYKGVIVDIPEESSSK</sequence>
<dbReference type="SUPFAM" id="SSF55383">
    <property type="entry name" value="Copper amine oxidase, domain N"/>
    <property type="match status" value="1"/>
</dbReference>
<dbReference type="Proteomes" id="UP000192940">
    <property type="component" value="Chromosome I"/>
</dbReference>
<evidence type="ECO:0000313" key="3">
    <source>
        <dbReference type="Proteomes" id="UP000192940"/>
    </source>
</evidence>
<name>A0A1X7GSX2_9BACL</name>
<keyword evidence="3" id="KW-1185">Reference proteome</keyword>
<dbReference type="InterPro" id="IPR012854">
    <property type="entry name" value="Cu_amine_oxidase-like_N"/>
</dbReference>
<dbReference type="EMBL" id="LT840184">
    <property type="protein sequence ID" value="SMF74047.1"/>
    <property type="molecule type" value="Genomic_DNA"/>
</dbReference>
<gene>
    <name evidence="2" type="ORF">SAMN05661091_1036</name>
</gene>
<dbReference type="Pfam" id="PF07833">
    <property type="entry name" value="Cu_amine_oxidN1"/>
    <property type="match status" value="1"/>
</dbReference>
<dbReference type="InterPro" id="IPR036582">
    <property type="entry name" value="Mao_N_sf"/>
</dbReference>
<proteinExistence type="predicted"/>
<dbReference type="STRING" id="1313296.SAMN05661091_1036"/>
<organism evidence="2 3">
    <name type="scientific">Paenibacillus uliginis N3/975</name>
    <dbReference type="NCBI Taxonomy" id="1313296"/>
    <lineage>
        <taxon>Bacteria</taxon>
        <taxon>Bacillati</taxon>
        <taxon>Bacillota</taxon>
        <taxon>Bacilli</taxon>
        <taxon>Bacillales</taxon>
        <taxon>Paenibacillaceae</taxon>
        <taxon>Paenibacillus</taxon>
    </lineage>
</organism>
<reference evidence="2 3" key="1">
    <citation type="submission" date="2017-04" db="EMBL/GenBank/DDBJ databases">
        <authorList>
            <person name="Afonso C.L."/>
            <person name="Miller P.J."/>
            <person name="Scott M.A."/>
            <person name="Spackman E."/>
            <person name="Goraichik I."/>
            <person name="Dimitrov K.M."/>
            <person name="Suarez D.L."/>
            <person name="Swayne D.E."/>
        </authorList>
    </citation>
    <scope>NUCLEOTIDE SEQUENCE [LARGE SCALE GENOMIC DNA]</scope>
    <source>
        <strain evidence="2 3">N3/975</strain>
    </source>
</reference>
<evidence type="ECO:0000259" key="1">
    <source>
        <dbReference type="Pfam" id="PF07833"/>
    </source>
</evidence>